<gene>
    <name evidence="1" type="ORF">ENN90_05855</name>
</gene>
<proteinExistence type="predicted"/>
<sequence length="136" mass="15269">MKRILIIVEKGEKGLYSVYSPNTEFTVLNGQGVTVDDAISDMKEALNEVIESYQESGEDIPAELAGHIEFEYKYDVASLFNHFDEINLSSFARKNGMNESLLRKYKNGLAFASERQCRKIENGLHRLGQSLCAASL</sequence>
<dbReference type="InterPro" id="IPR035069">
    <property type="entry name" value="TTHA1013/TTHA0281-like"/>
</dbReference>
<dbReference type="EMBL" id="DSDK01000325">
    <property type="protein sequence ID" value="HDR51134.1"/>
    <property type="molecule type" value="Genomic_DNA"/>
</dbReference>
<name>A0A831LLU9_9BACT</name>
<dbReference type="AlphaFoldDB" id="A0A831LLU9"/>
<dbReference type="Proteomes" id="UP000886047">
    <property type="component" value="Unassembled WGS sequence"/>
</dbReference>
<reference evidence="1" key="1">
    <citation type="journal article" date="2020" name="mSystems">
        <title>Genome- and Community-Level Interaction Insights into Carbon Utilization and Element Cycling Functions of Hydrothermarchaeota in Hydrothermal Sediment.</title>
        <authorList>
            <person name="Zhou Z."/>
            <person name="Liu Y."/>
            <person name="Xu W."/>
            <person name="Pan J."/>
            <person name="Luo Z.H."/>
            <person name="Li M."/>
        </authorList>
    </citation>
    <scope>NUCLEOTIDE SEQUENCE [LARGE SCALE GENOMIC DNA]</scope>
    <source>
        <strain evidence="1">SpSt-1217</strain>
    </source>
</reference>
<organism evidence="1">
    <name type="scientific">Mariniphaga anaerophila</name>
    <dbReference type="NCBI Taxonomy" id="1484053"/>
    <lineage>
        <taxon>Bacteria</taxon>
        <taxon>Pseudomonadati</taxon>
        <taxon>Bacteroidota</taxon>
        <taxon>Bacteroidia</taxon>
        <taxon>Marinilabiliales</taxon>
        <taxon>Prolixibacteraceae</taxon>
        <taxon>Mariniphaga</taxon>
    </lineage>
</organism>
<protein>
    <submittedName>
        <fullName evidence="1">Type II toxin-antitoxin system HicB family antitoxin</fullName>
    </submittedName>
</protein>
<comment type="caution">
    <text evidence="1">The sequence shown here is derived from an EMBL/GenBank/DDBJ whole genome shotgun (WGS) entry which is preliminary data.</text>
</comment>
<dbReference type="Gene3D" id="3.30.160.250">
    <property type="match status" value="1"/>
</dbReference>
<evidence type="ECO:0000313" key="1">
    <source>
        <dbReference type="EMBL" id="HDR51134.1"/>
    </source>
</evidence>
<accession>A0A831LLU9</accession>
<dbReference type="SUPFAM" id="SSF143100">
    <property type="entry name" value="TTHA1013/TTHA0281-like"/>
    <property type="match status" value="1"/>
</dbReference>